<keyword evidence="1" id="KW-0472">Membrane</keyword>
<protein>
    <submittedName>
        <fullName evidence="2">Uncharacterized protein</fullName>
    </submittedName>
</protein>
<accession>A0A0C1VRU7</accession>
<dbReference type="PATRIC" id="fig|1229493.5.peg.1798"/>
<dbReference type="RefSeq" id="WP_020195079.1">
    <property type="nucleotide sequence ID" value="NZ_BAOH01000012.1"/>
</dbReference>
<comment type="caution">
    <text evidence="2">The sequence shown here is derived from an EMBL/GenBank/DDBJ whole genome shotgun (WGS) entry which is preliminary data.</text>
</comment>
<keyword evidence="1" id="KW-0812">Transmembrane</keyword>
<dbReference type="AlphaFoldDB" id="A0A0C1VRU7"/>
<gene>
    <name evidence="2" type="ORF">H735_13300</name>
</gene>
<name>A0A0C1VRU7_9VIBR</name>
<feature type="transmembrane region" description="Helical" evidence="1">
    <location>
        <begin position="75"/>
        <end position="92"/>
    </location>
</feature>
<proteinExistence type="predicted"/>
<dbReference type="EMBL" id="JPRD01000020">
    <property type="protein sequence ID" value="KIF52618.1"/>
    <property type="molecule type" value="Genomic_DNA"/>
</dbReference>
<sequence length="93" mass="10871">MAVQPKHSDLPPRYEATEFTKEQRHRFTKVANAAQKRRAFYKRAIENSLVGKLKERALKPVIPPKEDKPSKTRQVIWLLTFLLGGLWAMYMFA</sequence>
<organism evidence="2 3">
    <name type="scientific">Vibrio owensii CAIM 1854 = LMG 25443</name>
    <dbReference type="NCBI Taxonomy" id="1229493"/>
    <lineage>
        <taxon>Bacteria</taxon>
        <taxon>Pseudomonadati</taxon>
        <taxon>Pseudomonadota</taxon>
        <taxon>Gammaproteobacteria</taxon>
        <taxon>Vibrionales</taxon>
        <taxon>Vibrionaceae</taxon>
        <taxon>Vibrio</taxon>
    </lineage>
</organism>
<evidence type="ECO:0000256" key="1">
    <source>
        <dbReference type="SAM" id="Phobius"/>
    </source>
</evidence>
<evidence type="ECO:0000313" key="2">
    <source>
        <dbReference type="EMBL" id="KIF52618.1"/>
    </source>
</evidence>
<evidence type="ECO:0000313" key="3">
    <source>
        <dbReference type="Proteomes" id="UP000031586"/>
    </source>
</evidence>
<dbReference type="Proteomes" id="UP000031586">
    <property type="component" value="Unassembled WGS sequence"/>
</dbReference>
<reference evidence="2 3" key="1">
    <citation type="submission" date="2014-07" db="EMBL/GenBank/DDBJ databases">
        <title>Unique and conserved regions in Vibrio harveyi and related species in comparison with the shrimp pathogen Vibrio harveyi CAIM 1792.</title>
        <authorList>
            <person name="Espinoza-Valles I."/>
            <person name="Vora G."/>
            <person name="Leekitcharoenphon P."/>
            <person name="Ussery D."/>
            <person name="Hoj L."/>
            <person name="Gomez-Gil B."/>
        </authorList>
    </citation>
    <scope>NUCLEOTIDE SEQUENCE [LARGE SCALE GENOMIC DNA]</scope>
    <source>
        <strain evidence="3">CAIM 1854 / LMG 25443</strain>
    </source>
</reference>
<keyword evidence="1" id="KW-1133">Transmembrane helix</keyword>